<dbReference type="InterPro" id="IPR006143">
    <property type="entry name" value="RND_pump_MFP"/>
</dbReference>
<feature type="coiled-coil region" evidence="4">
    <location>
        <begin position="109"/>
        <end position="197"/>
    </location>
</feature>
<keyword evidence="5" id="KW-0472">Membrane</keyword>
<evidence type="ECO:0000256" key="4">
    <source>
        <dbReference type="SAM" id="Coils"/>
    </source>
</evidence>
<evidence type="ECO:0000259" key="8">
    <source>
        <dbReference type="Pfam" id="PF25990"/>
    </source>
</evidence>
<name>A0A1S6ITN8_9FIRM</name>
<dbReference type="Pfam" id="PF25917">
    <property type="entry name" value="BSH_RND"/>
    <property type="match status" value="1"/>
</dbReference>
<dbReference type="AlphaFoldDB" id="A0A1S6ITN8"/>
<feature type="transmembrane region" description="Helical" evidence="5">
    <location>
        <begin position="21"/>
        <end position="39"/>
    </location>
</feature>
<dbReference type="PANTHER" id="PTHR30469:SF33">
    <property type="entry name" value="SLR1207 PROTEIN"/>
    <property type="match status" value="1"/>
</dbReference>
<keyword evidence="10" id="KW-1185">Reference proteome</keyword>
<dbReference type="InterPro" id="IPR058627">
    <property type="entry name" value="MdtA-like_C"/>
</dbReference>
<dbReference type="NCBIfam" id="TIGR01730">
    <property type="entry name" value="RND_mfp"/>
    <property type="match status" value="1"/>
</dbReference>
<sequence>MKIVSAESFKNLAKLKSKRSFWLALALALLLTAGLVYWYKIQNNHQANEVQYLQTQVQRGDILIGLDSDGTIDFSKVTLRFDVRGTIAEILVAEGEQVRKGDIIARLDDRDYQDQYQLALARLQEAREQEITSLLDDELTLQKAEADLEKLRDEVKEMETIPEAYAANEIKQKKYELANKETELRNLRQKYELKKARGLDQIELEVKMAKEDLEDTILYAPVDGVVLHLAKKVGESLMDEDDFATIHEDNTVKAITKVIEYDIGQIKVGQRVYVTVEALPDKKFSGQVTKVNALPSADSSGLVNYDVEITIKDPGEDLKDGMTCAVSFVLKEVKNCLIVPYQAVKMVQGKQVVTVLNEQGQEETRQIKTGFTDGTNVEVLEGLKGNETVVYRKASTTNNATTSRTTNNNQMFFRSR</sequence>
<dbReference type="GO" id="GO:0015562">
    <property type="term" value="F:efflux transmembrane transporter activity"/>
    <property type="evidence" value="ECO:0007669"/>
    <property type="project" value="TreeGrafter"/>
</dbReference>
<dbReference type="PANTHER" id="PTHR30469">
    <property type="entry name" value="MULTIDRUG RESISTANCE PROTEIN MDTA"/>
    <property type="match status" value="1"/>
</dbReference>
<organism evidence="9 10">
    <name type="scientific">Desulforamulus ferrireducens</name>
    <dbReference type="NCBI Taxonomy" id="1833852"/>
    <lineage>
        <taxon>Bacteria</taxon>
        <taxon>Bacillati</taxon>
        <taxon>Bacillota</taxon>
        <taxon>Clostridia</taxon>
        <taxon>Eubacteriales</taxon>
        <taxon>Peptococcaceae</taxon>
        <taxon>Desulforamulus</taxon>
    </lineage>
</organism>
<evidence type="ECO:0000256" key="1">
    <source>
        <dbReference type="ARBA" id="ARBA00004196"/>
    </source>
</evidence>
<dbReference type="STRING" id="1833852.B0537_02950"/>
<proteinExistence type="inferred from homology"/>
<dbReference type="Gene3D" id="2.40.50.100">
    <property type="match status" value="1"/>
</dbReference>
<keyword evidence="4" id="KW-0175">Coiled coil</keyword>
<dbReference type="InterPro" id="IPR058625">
    <property type="entry name" value="MdtA-like_BSH"/>
</dbReference>
<keyword evidence="3" id="KW-0813">Transport</keyword>
<evidence type="ECO:0000259" key="6">
    <source>
        <dbReference type="Pfam" id="PF25917"/>
    </source>
</evidence>
<dbReference type="OrthoDB" id="85226at2"/>
<gene>
    <name evidence="9" type="ORF">B0537_02950</name>
</gene>
<dbReference type="GO" id="GO:1990281">
    <property type="term" value="C:efflux pump complex"/>
    <property type="evidence" value="ECO:0007669"/>
    <property type="project" value="TreeGrafter"/>
</dbReference>
<reference evidence="9 10" key="1">
    <citation type="journal article" date="2016" name="Int. J. Syst. Evol. Microbiol.">
        <title>Desulfotomaculum ferrireducens sp. nov., a moderately thermophilic sulfate-reducing and dissimilatory Fe(III)-reducing bacterium isolated from compost.</title>
        <authorList>
            <person name="Yang G."/>
            <person name="Guo J."/>
            <person name="Zhuang L."/>
            <person name="Yuan Y."/>
            <person name="Zhou S."/>
        </authorList>
    </citation>
    <scope>NUCLEOTIDE SEQUENCE [LARGE SCALE GENOMIC DNA]</scope>
    <source>
        <strain evidence="9 10">GSS09</strain>
    </source>
</reference>
<evidence type="ECO:0000256" key="3">
    <source>
        <dbReference type="ARBA" id="ARBA00022448"/>
    </source>
</evidence>
<keyword evidence="5" id="KW-0812">Transmembrane</keyword>
<comment type="subcellular location">
    <subcellularLocation>
        <location evidence="1">Cell envelope</location>
    </subcellularLocation>
</comment>
<evidence type="ECO:0000313" key="9">
    <source>
        <dbReference type="EMBL" id="AQS58141.1"/>
    </source>
</evidence>
<feature type="domain" description="Multidrug resistance protein MdtA-like C-terminal permuted SH3" evidence="7">
    <location>
        <begin position="335"/>
        <end position="390"/>
    </location>
</feature>
<dbReference type="Gene3D" id="2.40.420.20">
    <property type="match status" value="1"/>
</dbReference>
<evidence type="ECO:0000256" key="2">
    <source>
        <dbReference type="ARBA" id="ARBA00009477"/>
    </source>
</evidence>
<accession>A0A1S6ITN8</accession>
<comment type="similarity">
    <text evidence="2">Belongs to the membrane fusion protein (MFP) (TC 8.A.1) family.</text>
</comment>
<feature type="domain" description="YknX-like beta-barrel" evidence="8">
    <location>
        <begin position="254"/>
        <end position="326"/>
    </location>
</feature>
<protein>
    <submittedName>
        <fullName evidence="9">Efflux transporter periplasmic adaptor subunit</fullName>
    </submittedName>
</protein>
<feature type="domain" description="Multidrug resistance protein MdtA-like barrel-sandwich hybrid" evidence="6">
    <location>
        <begin position="76"/>
        <end position="236"/>
    </location>
</feature>
<dbReference type="Pfam" id="PF25967">
    <property type="entry name" value="RND-MFP_C"/>
    <property type="match status" value="1"/>
</dbReference>
<dbReference type="Gene3D" id="2.40.30.170">
    <property type="match status" value="1"/>
</dbReference>
<dbReference type="Proteomes" id="UP000189464">
    <property type="component" value="Chromosome"/>
</dbReference>
<dbReference type="RefSeq" id="WP_077713105.1">
    <property type="nucleotide sequence ID" value="NZ_CP019698.1"/>
</dbReference>
<dbReference type="InterPro" id="IPR058636">
    <property type="entry name" value="Beta-barrel_YknX"/>
</dbReference>
<dbReference type="SUPFAM" id="SSF111369">
    <property type="entry name" value="HlyD-like secretion proteins"/>
    <property type="match status" value="1"/>
</dbReference>
<keyword evidence="5" id="KW-1133">Transmembrane helix</keyword>
<dbReference type="EMBL" id="CP019698">
    <property type="protein sequence ID" value="AQS58141.1"/>
    <property type="molecule type" value="Genomic_DNA"/>
</dbReference>
<evidence type="ECO:0000259" key="7">
    <source>
        <dbReference type="Pfam" id="PF25967"/>
    </source>
</evidence>
<evidence type="ECO:0000256" key="5">
    <source>
        <dbReference type="SAM" id="Phobius"/>
    </source>
</evidence>
<dbReference type="Pfam" id="PF25990">
    <property type="entry name" value="Beta-barrel_YknX"/>
    <property type="match status" value="1"/>
</dbReference>
<evidence type="ECO:0000313" key="10">
    <source>
        <dbReference type="Proteomes" id="UP000189464"/>
    </source>
</evidence>
<dbReference type="KEGG" id="dfg:B0537_02950"/>